<dbReference type="InterPro" id="IPR006121">
    <property type="entry name" value="HMA_dom"/>
</dbReference>
<dbReference type="GO" id="GO:0046872">
    <property type="term" value="F:metal ion binding"/>
    <property type="evidence" value="ECO:0007669"/>
    <property type="project" value="UniProtKB-KW"/>
</dbReference>
<dbReference type="Proteomes" id="UP001161247">
    <property type="component" value="Chromosome 1"/>
</dbReference>
<comment type="subcellular location">
    <subcellularLocation>
        <location evidence="1">Membrane</location>
        <topology evidence="1">Peripheral membrane protein</topology>
    </subcellularLocation>
</comment>
<dbReference type="GO" id="GO:0016020">
    <property type="term" value="C:membrane"/>
    <property type="evidence" value="ECO:0007669"/>
    <property type="project" value="UniProtKB-SubCell"/>
</dbReference>
<dbReference type="SUPFAM" id="SSF55008">
    <property type="entry name" value="HMA, heavy metal-associated domain"/>
    <property type="match status" value="1"/>
</dbReference>
<accession>A0AAV1C0P1</accession>
<dbReference type="GO" id="GO:0009626">
    <property type="term" value="P:plant-type hypersensitive response"/>
    <property type="evidence" value="ECO:0007669"/>
    <property type="project" value="UniProtKB-KW"/>
</dbReference>
<evidence type="ECO:0000259" key="3">
    <source>
        <dbReference type="PROSITE" id="PS50846"/>
    </source>
</evidence>
<feature type="domain" description="HMA" evidence="3">
    <location>
        <begin position="1"/>
        <end position="64"/>
    </location>
</feature>
<dbReference type="Gene3D" id="3.30.70.100">
    <property type="match status" value="1"/>
</dbReference>
<evidence type="ECO:0000313" key="5">
    <source>
        <dbReference type="Proteomes" id="UP001161247"/>
    </source>
</evidence>
<gene>
    <name evidence="4" type="ORF">OLC1_LOCUS1605</name>
</gene>
<dbReference type="PANTHER" id="PTHR22814">
    <property type="entry name" value="COPPER TRANSPORT PROTEIN ATOX1-RELATED"/>
    <property type="match status" value="1"/>
</dbReference>
<protein>
    <submittedName>
        <fullName evidence="4">OLC1v1023752C1</fullName>
    </submittedName>
</protein>
<dbReference type="PANTHER" id="PTHR22814:SF351">
    <property type="entry name" value="HEAVY METAL-ASSOCIATED ISOPRENYLATED PLANT PROTEIN 28"/>
    <property type="match status" value="1"/>
</dbReference>
<dbReference type="Pfam" id="PF00403">
    <property type="entry name" value="HMA"/>
    <property type="match status" value="1"/>
</dbReference>
<dbReference type="CDD" id="cd00371">
    <property type="entry name" value="HMA"/>
    <property type="match status" value="1"/>
</dbReference>
<evidence type="ECO:0000256" key="2">
    <source>
        <dbReference type="ARBA" id="ARBA00022723"/>
    </source>
</evidence>
<dbReference type="InterPro" id="IPR017969">
    <property type="entry name" value="Heavy-metal-associated_CS"/>
</dbReference>
<dbReference type="AlphaFoldDB" id="A0AAV1C0P1"/>
<proteinExistence type="predicted"/>
<dbReference type="InterPro" id="IPR036163">
    <property type="entry name" value="HMA_dom_sf"/>
</dbReference>
<reference evidence="4" key="1">
    <citation type="submission" date="2023-03" db="EMBL/GenBank/DDBJ databases">
        <authorList>
            <person name="Julca I."/>
        </authorList>
    </citation>
    <scope>NUCLEOTIDE SEQUENCE</scope>
</reference>
<keyword evidence="5" id="KW-1185">Reference proteome</keyword>
<dbReference type="PROSITE" id="PS50846">
    <property type="entry name" value="HMA_2"/>
    <property type="match status" value="1"/>
</dbReference>
<name>A0AAV1C0P1_OLDCO</name>
<dbReference type="PROSITE" id="PS01047">
    <property type="entry name" value="HMA_1"/>
    <property type="match status" value="1"/>
</dbReference>
<dbReference type="EMBL" id="OX459118">
    <property type="protein sequence ID" value="CAI9089219.1"/>
    <property type="molecule type" value="Genomic_DNA"/>
</dbReference>
<keyword evidence="2" id="KW-0479">Metal-binding</keyword>
<sequence length="169" mass="18578">MTTVEMLVHMDCPGCVSKIRKALRHLKGIDNIDIDVAMQKVTVTGSADQMKVLKTVRKTGRRAELWQLPYDPVIKNHNTNTAVVPPNANNYGAGGPAAGYMPALISQPPAASSYNYYKHGYDYGQDHQQAYFHGYGPYGGHHQYGQSRIFGSWAGDAFSEESVHGCSVM</sequence>
<organism evidence="4 5">
    <name type="scientific">Oldenlandia corymbosa var. corymbosa</name>
    <dbReference type="NCBI Taxonomy" id="529605"/>
    <lineage>
        <taxon>Eukaryota</taxon>
        <taxon>Viridiplantae</taxon>
        <taxon>Streptophyta</taxon>
        <taxon>Embryophyta</taxon>
        <taxon>Tracheophyta</taxon>
        <taxon>Spermatophyta</taxon>
        <taxon>Magnoliopsida</taxon>
        <taxon>eudicotyledons</taxon>
        <taxon>Gunneridae</taxon>
        <taxon>Pentapetalae</taxon>
        <taxon>asterids</taxon>
        <taxon>lamiids</taxon>
        <taxon>Gentianales</taxon>
        <taxon>Rubiaceae</taxon>
        <taxon>Rubioideae</taxon>
        <taxon>Spermacoceae</taxon>
        <taxon>Hedyotis-Oldenlandia complex</taxon>
        <taxon>Oldenlandia</taxon>
    </lineage>
</organism>
<evidence type="ECO:0000313" key="4">
    <source>
        <dbReference type="EMBL" id="CAI9089219.1"/>
    </source>
</evidence>
<evidence type="ECO:0000256" key="1">
    <source>
        <dbReference type="ARBA" id="ARBA00004170"/>
    </source>
</evidence>